<name>A0ACA9KA51_9GLOM</name>
<dbReference type="EMBL" id="CAJVPU010000770">
    <property type="protein sequence ID" value="CAG8461669.1"/>
    <property type="molecule type" value="Genomic_DNA"/>
</dbReference>
<evidence type="ECO:0000313" key="1">
    <source>
        <dbReference type="EMBL" id="CAG8461669.1"/>
    </source>
</evidence>
<accession>A0ACA9KA51</accession>
<sequence>APHPEMPKDYISHSPFWERTGFKDPYSAQEQEIFEKCDHECADEIHRPTRGSNVVPNRSFCELPLFHAPLKLSDAPPNGIGYISLGGHHFKCDNPAKREGTFHIIFTIDRSSSMSSSDKKPVPNTPVYNLLKTNHDNRTGAVYSAVYSFMETRLSAQARSKSTNKDTISLILFDHEVIVPFENHILTDLMLNQMLPHKARANVIIFLSDGECSTPKGQLEQICKYNSDKGNPLYLITVLFAGGNDSPSLREMAEIASRYHPANTIGNALRCQFTSVMTEINLVNTFTSVAESLRVHNPSLMKKL</sequence>
<evidence type="ECO:0000313" key="2">
    <source>
        <dbReference type="Proteomes" id="UP000789702"/>
    </source>
</evidence>
<reference evidence="1" key="1">
    <citation type="submission" date="2021-06" db="EMBL/GenBank/DDBJ databases">
        <authorList>
            <person name="Kallberg Y."/>
            <person name="Tangrot J."/>
            <person name="Rosling A."/>
        </authorList>
    </citation>
    <scope>NUCLEOTIDE SEQUENCE</scope>
    <source>
        <strain evidence="1">IL203A</strain>
    </source>
</reference>
<organism evidence="1 2">
    <name type="scientific">Dentiscutata heterogama</name>
    <dbReference type="NCBI Taxonomy" id="1316150"/>
    <lineage>
        <taxon>Eukaryota</taxon>
        <taxon>Fungi</taxon>
        <taxon>Fungi incertae sedis</taxon>
        <taxon>Mucoromycota</taxon>
        <taxon>Glomeromycotina</taxon>
        <taxon>Glomeromycetes</taxon>
        <taxon>Diversisporales</taxon>
        <taxon>Gigasporaceae</taxon>
        <taxon>Dentiscutata</taxon>
    </lineage>
</organism>
<feature type="non-terminal residue" evidence="1">
    <location>
        <position position="1"/>
    </location>
</feature>
<protein>
    <submittedName>
        <fullName evidence="1">10314_t:CDS:1</fullName>
    </submittedName>
</protein>
<keyword evidence="2" id="KW-1185">Reference proteome</keyword>
<comment type="caution">
    <text evidence="1">The sequence shown here is derived from an EMBL/GenBank/DDBJ whole genome shotgun (WGS) entry which is preliminary data.</text>
</comment>
<dbReference type="Proteomes" id="UP000789702">
    <property type="component" value="Unassembled WGS sequence"/>
</dbReference>
<proteinExistence type="predicted"/>
<gene>
    <name evidence="1" type="ORF">DHETER_LOCUS1311</name>
</gene>